<feature type="binding site" evidence="12">
    <location>
        <position position="405"/>
    </location>
    <ligand>
        <name>(2R)-2-phosphoglycerate</name>
        <dbReference type="ChEBI" id="CHEBI:58289"/>
    </ligand>
</feature>
<comment type="pathway">
    <text evidence="1 12">Carbohydrate degradation; glycolysis; pyruvate from D-glyceraldehyde 3-phosphate: step 4/5.</text>
</comment>
<comment type="caution">
    <text evidence="18">The sequence shown here is derived from an EMBL/GenBank/DDBJ whole genome shotgun (WGS) entry which is preliminary data.</text>
</comment>
<feature type="active site" description="Proton acceptor" evidence="12 13">
    <location>
        <position position="354"/>
    </location>
</feature>
<keyword evidence="5 12" id="KW-0963">Cytoplasm</keyword>
<evidence type="ECO:0000256" key="11">
    <source>
        <dbReference type="ARBA" id="ARBA00045763"/>
    </source>
</evidence>
<dbReference type="FunFam" id="3.30.390.10:FF:000001">
    <property type="entry name" value="Enolase"/>
    <property type="match status" value="1"/>
</dbReference>
<protein>
    <recommendedName>
        <fullName evidence="4 12">Enolase</fullName>
        <ecNumber evidence="3 12">4.2.1.11</ecNumber>
    </recommendedName>
    <alternativeName>
        <fullName evidence="12">2-phospho-D-glycerate hydro-lyase</fullName>
    </alternativeName>
    <alternativeName>
        <fullName evidence="12">2-phosphoglycerate dehydratase</fullName>
    </alternativeName>
</protein>
<dbReference type="PRINTS" id="PR00148">
    <property type="entry name" value="ENOLASE"/>
</dbReference>
<dbReference type="InterPro" id="IPR000941">
    <property type="entry name" value="Enolase"/>
</dbReference>
<evidence type="ECO:0000256" key="1">
    <source>
        <dbReference type="ARBA" id="ARBA00005031"/>
    </source>
</evidence>
<feature type="binding site" evidence="14">
    <location>
        <position position="405"/>
    </location>
    <ligand>
        <name>substrate</name>
    </ligand>
</feature>
<evidence type="ECO:0000313" key="18">
    <source>
        <dbReference type="EMBL" id="PKZ68194.1"/>
    </source>
</evidence>
<dbReference type="Pfam" id="PF00113">
    <property type="entry name" value="Enolase_C"/>
    <property type="match status" value="1"/>
</dbReference>
<dbReference type="SMART" id="SM01192">
    <property type="entry name" value="Enolase_C"/>
    <property type="match status" value="1"/>
</dbReference>
<dbReference type="HAMAP" id="MF_00318">
    <property type="entry name" value="Enolase"/>
    <property type="match status" value="1"/>
</dbReference>
<evidence type="ECO:0000256" key="12">
    <source>
        <dbReference type="HAMAP-Rule" id="MF_00318"/>
    </source>
</evidence>
<dbReference type="SFLD" id="SFLDG00178">
    <property type="entry name" value="enolase"/>
    <property type="match status" value="1"/>
</dbReference>
<dbReference type="SUPFAM" id="SSF54826">
    <property type="entry name" value="Enolase N-terminal domain-like"/>
    <property type="match status" value="1"/>
</dbReference>
<dbReference type="FunFam" id="3.20.20.120:FF:000001">
    <property type="entry name" value="Enolase"/>
    <property type="match status" value="1"/>
</dbReference>
<evidence type="ECO:0000256" key="4">
    <source>
        <dbReference type="ARBA" id="ARBA00017068"/>
    </source>
</evidence>
<dbReference type="GO" id="GO:0005576">
    <property type="term" value="C:extracellular region"/>
    <property type="evidence" value="ECO:0007669"/>
    <property type="project" value="UniProtKB-SubCell"/>
</dbReference>
<organism evidence="18 19">
    <name type="scientific">Faucicola osloensis</name>
    <name type="common">Moraxella osloensis</name>
    <dbReference type="NCBI Taxonomy" id="34062"/>
    <lineage>
        <taxon>Bacteria</taxon>
        <taxon>Pseudomonadati</taxon>
        <taxon>Pseudomonadota</taxon>
        <taxon>Gammaproteobacteria</taxon>
        <taxon>Moraxellales</taxon>
        <taxon>Moraxellaceae</taxon>
        <taxon>Faucicola</taxon>
    </lineage>
</organism>
<dbReference type="EMBL" id="PKJS01000012">
    <property type="protein sequence ID" value="PKZ68194.1"/>
    <property type="molecule type" value="Genomic_DNA"/>
</dbReference>
<evidence type="ECO:0000256" key="14">
    <source>
        <dbReference type="PIRSR" id="PIRSR001400-2"/>
    </source>
</evidence>
<keyword evidence="6 12" id="KW-0964">Secreted</keyword>
<evidence type="ECO:0000256" key="7">
    <source>
        <dbReference type="ARBA" id="ARBA00022723"/>
    </source>
</evidence>
<evidence type="ECO:0000256" key="15">
    <source>
        <dbReference type="PIRSR" id="PIRSR001400-3"/>
    </source>
</evidence>
<evidence type="ECO:0000256" key="5">
    <source>
        <dbReference type="ARBA" id="ARBA00022490"/>
    </source>
</evidence>
<feature type="active site" description="Proton donor" evidence="12 13">
    <location>
        <position position="216"/>
    </location>
</feature>
<feature type="domain" description="Enolase C-terminal TIM barrel" evidence="16">
    <location>
        <begin position="150"/>
        <end position="440"/>
    </location>
</feature>
<keyword evidence="9 12" id="KW-0324">Glycolysis</keyword>
<dbReference type="SMART" id="SM01193">
    <property type="entry name" value="Enolase_N"/>
    <property type="match status" value="1"/>
</dbReference>
<feature type="binding site" evidence="12">
    <location>
        <position position="384"/>
    </location>
    <ligand>
        <name>(2R)-2-phosphoglycerate</name>
        <dbReference type="ChEBI" id="CHEBI:58289"/>
    </ligand>
</feature>
<dbReference type="PROSITE" id="PS00164">
    <property type="entry name" value="ENOLASE"/>
    <property type="match status" value="1"/>
</dbReference>
<evidence type="ECO:0000259" key="17">
    <source>
        <dbReference type="SMART" id="SM01193"/>
    </source>
</evidence>
<dbReference type="GO" id="GO:0000015">
    <property type="term" value="C:phosphopyruvate hydratase complex"/>
    <property type="evidence" value="ECO:0007669"/>
    <property type="project" value="InterPro"/>
</dbReference>
<dbReference type="CDD" id="cd03313">
    <property type="entry name" value="enolase"/>
    <property type="match status" value="1"/>
</dbReference>
<accession>A0A2I1RGE7</accession>
<evidence type="ECO:0000256" key="3">
    <source>
        <dbReference type="ARBA" id="ARBA00012058"/>
    </source>
</evidence>
<feature type="binding site" evidence="12">
    <location>
        <position position="174"/>
    </location>
    <ligand>
        <name>(2R)-2-phosphoglycerate</name>
        <dbReference type="ChEBI" id="CHEBI:58289"/>
    </ligand>
</feature>
<dbReference type="InterPro" id="IPR029017">
    <property type="entry name" value="Enolase-like_N"/>
</dbReference>
<dbReference type="UniPathway" id="UPA00109">
    <property type="reaction ID" value="UER00187"/>
</dbReference>
<dbReference type="SFLD" id="SFLDS00001">
    <property type="entry name" value="Enolase"/>
    <property type="match status" value="1"/>
</dbReference>
<sequence length="446" mass="47925">MYAEETTTNNQIKDIIAREILDSRGNPTIEADVILADGTIGRAAAPSGASTGSREALELRDGDVSRYLGKGVKKAVANVNSEIRSSLVDMDVSKQQDIDNKLLALDGTENKEKLGANATLAVSLAAARAAAQSQKLPLHQYIANLRGQTSLSMPVPMMNILNGGAHADNTVDIQEFMIEPVNFTSFGEALRAGTEVFHSLKSVLKKQGLNTAVGDEGGFAPNLRSNEEAITVIMQAIEQAGYTAGKDIYLALDCAASEFYHKNEQGNGQYVLEGEGNKAFSSEGFADYLAGLVSQYPIISIEDGLDESDWDGWAYLTQKLGDKVQLVGDDLFVTNPKILQEGIDKHIANAILIKFNQIGTLSETLDAIYLAKKNGYATVISHRSGETEDSTIADLAVGTAAGQIKTGSLCRSDRVAKYNQLLRIEQMVTASYHGADEFIGLRNPKA</sequence>
<dbReference type="PANTHER" id="PTHR11902">
    <property type="entry name" value="ENOLASE"/>
    <property type="match status" value="1"/>
</dbReference>
<evidence type="ECO:0000256" key="10">
    <source>
        <dbReference type="ARBA" id="ARBA00023239"/>
    </source>
</evidence>
<evidence type="ECO:0000256" key="9">
    <source>
        <dbReference type="ARBA" id="ARBA00023152"/>
    </source>
</evidence>
<evidence type="ECO:0000256" key="2">
    <source>
        <dbReference type="ARBA" id="ARBA00009604"/>
    </source>
</evidence>
<evidence type="ECO:0000256" key="8">
    <source>
        <dbReference type="ARBA" id="ARBA00022842"/>
    </source>
</evidence>
<comment type="cofactor">
    <cofactor evidence="15">
        <name>Mg(2+)</name>
        <dbReference type="ChEBI" id="CHEBI:18420"/>
    </cofactor>
    <text evidence="15">Mg(2+) is required for catalysis and for stabilizing the dimer.</text>
</comment>
<comment type="function">
    <text evidence="11 12">Catalyzes the reversible conversion of 2-phosphoglycerate (2-PG) into phosphoenolpyruvate (PEP). It is essential for the degradation of carbohydrates via glycolysis.</text>
</comment>
<keyword evidence="7 12" id="KW-0479">Metal-binding</keyword>
<comment type="similarity">
    <text evidence="2 12">Belongs to the enolase family.</text>
</comment>
<dbReference type="Gene3D" id="3.20.20.120">
    <property type="entry name" value="Enolase-like C-terminal domain"/>
    <property type="match status" value="1"/>
</dbReference>
<dbReference type="GO" id="GO:0000287">
    <property type="term" value="F:magnesium ion binding"/>
    <property type="evidence" value="ECO:0007669"/>
    <property type="project" value="UniProtKB-UniRule"/>
</dbReference>
<dbReference type="GO" id="GO:0004634">
    <property type="term" value="F:phosphopyruvate hydratase activity"/>
    <property type="evidence" value="ECO:0007669"/>
    <property type="project" value="UniProtKB-UniRule"/>
</dbReference>
<comment type="cofactor">
    <cofactor evidence="12">
        <name>Mg(2+)</name>
        <dbReference type="ChEBI" id="CHEBI:18420"/>
    </cofactor>
    <text evidence="12">Binds a second Mg(2+) ion via substrate during catalysis.</text>
</comment>
<evidence type="ECO:0000259" key="16">
    <source>
        <dbReference type="SMART" id="SM01192"/>
    </source>
</evidence>
<gene>
    <name evidence="12" type="primary">eno</name>
    <name evidence="18" type="ORF">CYJ96_09680</name>
</gene>
<dbReference type="PANTHER" id="PTHR11902:SF1">
    <property type="entry name" value="ENOLASE"/>
    <property type="match status" value="1"/>
</dbReference>
<feature type="binding site" evidence="14">
    <location>
        <position position="329"/>
    </location>
    <ligand>
        <name>substrate</name>
    </ligand>
</feature>
<keyword evidence="18" id="KW-0670">Pyruvate</keyword>
<evidence type="ECO:0000256" key="6">
    <source>
        <dbReference type="ARBA" id="ARBA00022525"/>
    </source>
</evidence>
<feature type="binding site" evidence="12 15">
    <location>
        <position position="302"/>
    </location>
    <ligand>
        <name>Mg(2+)</name>
        <dbReference type="ChEBI" id="CHEBI:18420"/>
    </ligand>
</feature>
<comment type="subcellular location">
    <subcellularLocation>
        <location evidence="12">Cytoplasm</location>
    </subcellularLocation>
    <subcellularLocation>
        <location evidence="12">Secreted</location>
    </subcellularLocation>
    <subcellularLocation>
        <location evidence="12">Cell surface</location>
    </subcellularLocation>
    <text evidence="12">Fractions of enolase are present in both the cytoplasm and on the cell surface.</text>
</comment>
<feature type="binding site" evidence="12 15">
    <location>
        <position position="253"/>
    </location>
    <ligand>
        <name>Mg(2+)</name>
        <dbReference type="ChEBI" id="CHEBI:18420"/>
    </ligand>
</feature>
<dbReference type="InterPro" id="IPR020811">
    <property type="entry name" value="Enolase_N"/>
</dbReference>
<feature type="binding site" evidence="12 15">
    <location>
        <position position="329"/>
    </location>
    <ligand>
        <name>Mg(2+)</name>
        <dbReference type="ChEBI" id="CHEBI:18420"/>
    </ligand>
</feature>
<reference evidence="18 19" key="1">
    <citation type="submission" date="2017-12" db="EMBL/GenBank/DDBJ databases">
        <title>Phylogenetic diversity of female urinary microbiome.</title>
        <authorList>
            <person name="Thomas-White K."/>
            <person name="Wolfe A.J."/>
        </authorList>
    </citation>
    <scope>NUCLEOTIDE SEQUENCE [LARGE SCALE GENOMIC DNA]</scope>
    <source>
        <strain evidence="18 19">UMB0416</strain>
    </source>
</reference>
<feature type="domain" description="Enolase N-terminal" evidence="17">
    <location>
        <begin position="12"/>
        <end position="142"/>
    </location>
</feature>
<dbReference type="SUPFAM" id="SSF51604">
    <property type="entry name" value="Enolase C-terminal domain-like"/>
    <property type="match status" value="1"/>
</dbReference>
<feature type="binding site" evidence="14">
    <location>
        <begin position="381"/>
        <end position="384"/>
    </location>
    <ligand>
        <name>substrate</name>
    </ligand>
</feature>
<dbReference type="Gene3D" id="3.30.390.10">
    <property type="entry name" value="Enolase-like, N-terminal domain"/>
    <property type="match status" value="1"/>
</dbReference>
<dbReference type="PIRSF" id="PIRSF001400">
    <property type="entry name" value="Enolase"/>
    <property type="match status" value="1"/>
</dbReference>
<feature type="binding site" evidence="14">
    <location>
        <position position="175"/>
    </location>
    <ligand>
        <name>substrate</name>
    </ligand>
</feature>
<feature type="binding site" evidence="14">
    <location>
        <position position="302"/>
    </location>
    <ligand>
        <name>substrate</name>
    </ligand>
</feature>
<dbReference type="Proteomes" id="UP000234914">
    <property type="component" value="Unassembled WGS sequence"/>
</dbReference>
<dbReference type="RefSeq" id="WP_101964860.1">
    <property type="nucleotide sequence ID" value="NZ_PKJS01000012.1"/>
</dbReference>
<dbReference type="AlphaFoldDB" id="A0A2I1RGE7"/>
<dbReference type="InterPro" id="IPR020809">
    <property type="entry name" value="Enolase_CS"/>
</dbReference>
<dbReference type="SFLD" id="SFLDF00002">
    <property type="entry name" value="enolase"/>
    <property type="match status" value="1"/>
</dbReference>
<evidence type="ECO:0000313" key="19">
    <source>
        <dbReference type="Proteomes" id="UP000234914"/>
    </source>
</evidence>
<dbReference type="InterPro" id="IPR036849">
    <property type="entry name" value="Enolase-like_C_sf"/>
</dbReference>
<comment type="subunit">
    <text evidence="12">Component of the RNA degradosome, a multiprotein complex involved in RNA processing and mRNA degradation.</text>
</comment>
<dbReference type="NCBIfam" id="TIGR01060">
    <property type="entry name" value="eno"/>
    <property type="match status" value="1"/>
</dbReference>
<dbReference type="GO" id="GO:0006096">
    <property type="term" value="P:glycolytic process"/>
    <property type="evidence" value="ECO:0007669"/>
    <property type="project" value="UniProtKB-UniRule"/>
</dbReference>
<dbReference type="Pfam" id="PF03952">
    <property type="entry name" value="Enolase_N"/>
    <property type="match status" value="1"/>
</dbReference>
<proteinExistence type="inferred from homology"/>
<dbReference type="GO" id="GO:0009986">
    <property type="term" value="C:cell surface"/>
    <property type="evidence" value="ECO:0007669"/>
    <property type="project" value="UniProtKB-SubCell"/>
</dbReference>
<name>A0A2I1RGE7_FAUOS</name>
<keyword evidence="8 12" id="KW-0460">Magnesium</keyword>
<dbReference type="EC" id="4.2.1.11" evidence="3 12"/>
<feature type="binding site" evidence="12">
    <location>
        <position position="354"/>
    </location>
    <ligand>
        <name>(2R)-2-phosphoglycerate</name>
        <dbReference type="ChEBI" id="CHEBI:58289"/>
    </ligand>
</feature>
<comment type="catalytic activity">
    <reaction evidence="12">
        <text>(2R)-2-phosphoglycerate = phosphoenolpyruvate + H2O</text>
        <dbReference type="Rhea" id="RHEA:10164"/>
        <dbReference type="ChEBI" id="CHEBI:15377"/>
        <dbReference type="ChEBI" id="CHEBI:58289"/>
        <dbReference type="ChEBI" id="CHEBI:58702"/>
        <dbReference type="EC" id="4.2.1.11"/>
    </reaction>
</comment>
<feature type="binding site" evidence="12">
    <location>
        <position position="383"/>
    </location>
    <ligand>
        <name>(2R)-2-phosphoglycerate</name>
        <dbReference type="ChEBI" id="CHEBI:58289"/>
    </ligand>
</feature>
<feature type="binding site" evidence="14">
    <location>
        <position position="166"/>
    </location>
    <ligand>
        <name>substrate</name>
    </ligand>
</feature>
<keyword evidence="10 12" id="KW-0456">Lyase</keyword>
<dbReference type="InterPro" id="IPR020810">
    <property type="entry name" value="Enolase_C"/>
</dbReference>
<evidence type="ECO:0000256" key="13">
    <source>
        <dbReference type="PIRSR" id="PIRSR001400-1"/>
    </source>
</evidence>